<keyword evidence="8 11" id="KW-0560">Oxidoreductase</keyword>
<dbReference type="SUPFAM" id="SSF48179">
    <property type="entry name" value="6-phosphogluconate dehydrogenase C-terminal domain-like"/>
    <property type="match status" value="1"/>
</dbReference>
<comment type="similarity">
    <text evidence="3 11">Belongs to the ketopantoate reductase family.</text>
</comment>
<dbReference type="InterPro" id="IPR003710">
    <property type="entry name" value="ApbA"/>
</dbReference>
<proteinExistence type="inferred from homology"/>
<evidence type="ECO:0000256" key="8">
    <source>
        <dbReference type="ARBA" id="ARBA00023002"/>
    </source>
</evidence>
<dbReference type="EC" id="1.1.1.169" evidence="4 11"/>
<evidence type="ECO:0000256" key="3">
    <source>
        <dbReference type="ARBA" id="ARBA00007870"/>
    </source>
</evidence>
<dbReference type="EMBL" id="RBZU01000004">
    <property type="protein sequence ID" value="RKP55780.1"/>
    <property type="molecule type" value="Genomic_DNA"/>
</dbReference>
<dbReference type="PANTHER" id="PTHR21708">
    <property type="entry name" value="PROBABLE 2-DEHYDROPANTOATE 2-REDUCTASE"/>
    <property type="match status" value="1"/>
</dbReference>
<dbReference type="GO" id="GO:0015940">
    <property type="term" value="P:pantothenate biosynthetic process"/>
    <property type="evidence" value="ECO:0007669"/>
    <property type="project" value="UniProtKB-UniPathway"/>
</dbReference>
<dbReference type="InterPro" id="IPR013752">
    <property type="entry name" value="KPA_reductase"/>
</dbReference>
<dbReference type="PANTHER" id="PTHR21708:SF26">
    <property type="entry name" value="2-DEHYDROPANTOATE 2-REDUCTASE"/>
    <property type="match status" value="1"/>
</dbReference>
<keyword evidence="7 11" id="KW-0521">NADP</keyword>
<evidence type="ECO:0000256" key="9">
    <source>
        <dbReference type="ARBA" id="ARBA00032024"/>
    </source>
</evidence>
<evidence type="ECO:0000256" key="1">
    <source>
        <dbReference type="ARBA" id="ARBA00002919"/>
    </source>
</evidence>
<dbReference type="RefSeq" id="WP_121086414.1">
    <property type="nucleotide sequence ID" value="NZ_RBZU01000004.1"/>
</dbReference>
<dbReference type="OrthoDB" id="9796561at2"/>
<name>A0A494Y777_9BURK</name>
<gene>
    <name evidence="14" type="ORF">D7S86_11205</name>
</gene>
<dbReference type="InterPro" id="IPR013328">
    <property type="entry name" value="6PGD_dom2"/>
</dbReference>
<dbReference type="InterPro" id="IPR008927">
    <property type="entry name" value="6-PGluconate_DH-like_C_sf"/>
</dbReference>
<evidence type="ECO:0000256" key="7">
    <source>
        <dbReference type="ARBA" id="ARBA00022857"/>
    </source>
</evidence>
<dbReference type="GO" id="GO:0008677">
    <property type="term" value="F:2-dehydropantoate 2-reductase activity"/>
    <property type="evidence" value="ECO:0007669"/>
    <property type="project" value="UniProtKB-EC"/>
</dbReference>
<dbReference type="InterPro" id="IPR013332">
    <property type="entry name" value="KPR_N"/>
</dbReference>
<dbReference type="NCBIfam" id="TIGR00745">
    <property type="entry name" value="apbA_panE"/>
    <property type="match status" value="1"/>
</dbReference>
<dbReference type="InterPro" id="IPR036291">
    <property type="entry name" value="NAD(P)-bd_dom_sf"/>
</dbReference>
<keyword evidence="6 11" id="KW-0566">Pantothenate biosynthesis</keyword>
<evidence type="ECO:0000256" key="5">
    <source>
        <dbReference type="ARBA" id="ARBA00019465"/>
    </source>
</evidence>
<feature type="domain" description="Ketopantoate reductase C-terminal" evidence="13">
    <location>
        <begin position="179"/>
        <end position="300"/>
    </location>
</feature>
<evidence type="ECO:0000313" key="15">
    <source>
        <dbReference type="Proteomes" id="UP000270342"/>
    </source>
</evidence>
<evidence type="ECO:0000256" key="6">
    <source>
        <dbReference type="ARBA" id="ARBA00022655"/>
    </source>
</evidence>
<reference evidence="14 15" key="1">
    <citation type="submission" date="2018-10" db="EMBL/GenBank/DDBJ databases">
        <title>Robbsia sp. DHC34, isolated from soil.</title>
        <authorList>
            <person name="Gao Z.-H."/>
            <person name="Qiu L.-H."/>
        </authorList>
    </citation>
    <scope>NUCLEOTIDE SEQUENCE [LARGE SCALE GENOMIC DNA]</scope>
    <source>
        <strain evidence="14 15">DHC34</strain>
    </source>
</reference>
<dbReference type="Gene3D" id="1.10.1040.10">
    <property type="entry name" value="N-(1-d-carboxylethyl)-l-norvaline Dehydrogenase, domain 2"/>
    <property type="match status" value="1"/>
</dbReference>
<evidence type="ECO:0000256" key="4">
    <source>
        <dbReference type="ARBA" id="ARBA00013014"/>
    </source>
</evidence>
<comment type="catalytic activity">
    <reaction evidence="10 11">
        <text>(R)-pantoate + NADP(+) = 2-dehydropantoate + NADPH + H(+)</text>
        <dbReference type="Rhea" id="RHEA:16233"/>
        <dbReference type="ChEBI" id="CHEBI:11561"/>
        <dbReference type="ChEBI" id="CHEBI:15378"/>
        <dbReference type="ChEBI" id="CHEBI:15980"/>
        <dbReference type="ChEBI" id="CHEBI:57783"/>
        <dbReference type="ChEBI" id="CHEBI:58349"/>
        <dbReference type="EC" id="1.1.1.169"/>
    </reaction>
</comment>
<evidence type="ECO:0000256" key="2">
    <source>
        <dbReference type="ARBA" id="ARBA00004994"/>
    </source>
</evidence>
<comment type="caution">
    <text evidence="14">The sequence shown here is derived from an EMBL/GenBank/DDBJ whole genome shotgun (WGS) entry which is preliminary data.</text>
</comment>
<dbReference type="Proteomes" id="UP000270342">
    <property type="component" value="Unassembled WGS sequence"/>
</dbReference>
<evidence type="ECO:0000256" key="10">
    <source>
        <dbReference type="ARBA" id="ARBA00048793"/>
    </source>
</evidence>
<sequence>MRFLIVGAGALGGYFGARLLDAGRDVTFLLRERRAAQIAKTGLQVRSPCGDLSLTDPPVVLSADIASHYDVIVVGCKAYDLEATMTSFAPAVGPDTVILPLLNGMRHIDALKARFGDTRVLGGLCLISATLDDAGTVLHLSDFHQIVYGELDGSHSDRIAAIEAAFADTNFTSRASTHVLHEMWEKWGFIASLAGITSLMRGTVGDYVAAGAADLAVRLFDECAAISAHNGFAPRDAARERGLSILTAAGSPMSASMAKDIERGARIEGAHLIDDLLARAPASGTSLTMLRVVAAHLTSYEARRAREAASN</sequence>
<feature type="domain" description="Ketopantoate reductase N-terminal" evidence="12">
    <location>
        <begin position="4"/>
        <end position="152"/>
    </location>
</feature>
<protein>
    <recommendedName>
        <fullName evidence="5 11">2-dehydropantoate 2-reductase</fullName>
        <ecNumber evidence="4 11">1.1.1.169</ecNumber>
    </recommendedName>
    <alternativeName>
        <fullName evidence="9 11">Ketopantoate reductase</fullName>
    </alternativeName>
</protein>
<organism evidence="14 15">
    <name type="scientific">Pararobbsia silviterrae</name>
    <dbReference type="NCBI Taxonomy" id="1792498"/>
    <lineage>
        <taxon>Bacteria</taxon>
        <taxon>Pseudomonadati</taxon>
        <taxon>Pseudomonadota</taxon>
        <taxon>Betaproteobacteria</taxon>
        <taxon>Burkholderiales</taxon>
        <taxon>Burkholderiaceae</taxon>
        <taxon>Pararobbsia</taxon>
    </lineage>
</organism>
<comment type="pathway">
    <text evidence="2 11">Cofactor biosynthesis; (R)-pantothenate biosynthesis; (R)-pantoate from 3-methyl-2-oxobutanoate: step 2/2.</text>
</comment>
<comment type="function">
    <text evidence="1 11">Catalyzes the NADPH-dependent reduction of ketopantoate into pantoic acid.</text>
</comment>
<evidence type="ECO:0000256" key="11">
    <source>
        <dbReference type="RuleBase" id="RU362068"/>
    </source>
</evidence>
<dbReference type="Pfam" id="PF08546">
    <property type="entry name" value="ApbA_C"/>
    <property type="match status" value="1"/>
</dbReference>
<keyword evidence="15" id="KW-1185">Reference proteome</keyword>
<dbReference type="FunFam" id="3.40.50.720:FF:000307">
    <property type="entry name" value="2-dehydropantoate 2-reductase"/>
    <property type="match status" value="1"/>
</dbReference>
<dbReference type="InterPro" id="IPR051402">
    <property type="entry name" value="KPR-Related"/>
</dbReference>
<evidence type="ECO:0000259" key="12">
    <source>
        <dbReference type="Pfam" id="PF02558"/>
    </source>
</evidence>
<dbReference type="GO" id="GO:0005737">
    <property type="term" value="C:cytoplasm"/>
    <property type="evidence" value="ECO:0007669"/>
    <property type="project" value="TreeGrafter"/>
</dbReference>
<evidence type="ECO:0000313" key="14">
    <source>
        <dbReference type="EMBL" id="RKP55780.1"/>
    </source>
</evidence>
<dbReference type="Gene3D" id="3.40.50.720">
    <property type="entry name" value="NAD(P)-binding Rossmann-like Domain"/>
    <property type="match status" value="1"/>
</dbReference>
<dbReference type="SUPFAM" id="SSF51735">
    <property type="entry name" value="NAD(P)-binding Rossmann-fold domains"/>
    <property type="match status" value="1"/>
</dbReference>
<dbReference type="Pfam" id="PF02558">
    <property type="entry name" value="ApbA"/>
    <property type="match status" value="1"/>
</dbReference>
<accession>A0A494Y777</accession>
<evidence type="ECO:0000259" key="13">
    <source>
        <dbReference type="Pfam" id="PF08546"/>
    </source>
</evidence>
<dbReference type="AlphaFoldDB" id="A0A494Y777"/>
<dbReference type="UniPathway" id="UPA00028">
    <property type="reaction ID" value="UER00004"/>
</dbReference>